<dbReference type="RefSeq" id="XP_022396453.1">
    <property type="nucleotide sequence ID" value="XM_022541439.1"/>
</dbReference>
<proteinExistence type="inferred from homology"/>
<evidence type="ECO:0000256" key="11">
    <source>
        <dbReference type="PIRNR" id="PIRNR007828"/>
    </source>
</evidence>
<keyword evidence="8 11" id="KW-0378">Hydrolase</keyword>
<comment type="cofactor">
    <cofactor evidence="11 13">
        <name>Zn(2+)</name>
        <dbReference type="ChEBI" id="CHEBI:29105"/>
    </cofactor>
    <text evidence="11 13">Binds 1 zinc ion per subunit.</text>
</comment>
<dbReference type="Gene3D" id="3.30.540.30">
    <property type="match status" value="3"/>
</dbReference>
<keyword evidence="5 11" id="KW-0963">Cytoplasm</keyword>
<dbReference type="InterPro" id="IPR039461">
    <property type="entry name" value="Peptidase_M49"/>
</dbReference>
<accession>A0A1L9V766</accession>
<dbReference type="EC" id="3.4.14.4" evidence="11"/>
<evidence type="ECO:0000256" key="2">
    <source>
        <dbReference type="ARBA" id="ARBA00004496"/>
    </source>
</evidence>
<name>A0A1L9V766_ASPGL</name>
<evidence type="ECO:0000256" key="4">
    <source>
        <dbReference type="ARBA" id="ARBA00022438"/>
    </source>
</evidence>
<dbReference type="PIRSF" id="PIRSF007828">
    <property type="entry name" value="Dipeptidyl-peptidase_III"/>
    <property type="match status" value="1"/>
</dbReference>
<keyword evidence="6 11" id="KW-0645">Protease</keyword>
<dbReference type="GO" id="GO:0006508">
    <property type="term" value="P:proteolysis"/>
    <property type="evidence" value="ECO:0007669"/>
    <property type="project" value="UniProtKB-KW"/>
</dbReference>
<evidence type="ECO:0000256" key="13">
    <source>
        <dbReference type="PIRSR" id="PIRSR007828-2"/>
    </source>
</evidence>
<evidence type="ECO:0000313" key="15">
    <source>
        <dbReference type="Proteomes" id="UP000184300"/>
    </source>
</evidence>
<dbReference type="EMBL" id="KV878915">
    <property type="protein sequence ID" value="OJJ79755.1"/>
    <property type="molecule type" value="Genomic_DNA"/>
</dbReference>
<keyword evidence="4 11" id="KW-0031">Aminopeptidase</keyword>
<dbReference type="PANTHER" id="PTHR23422:SF11">
    <property type="entry name" value="DIPEPTIDYL PEPTIDASE 3"/>
    <property type="match status" value="1"/>
</dbReference>
<dbReference type="VEuPathDB" id="FungiDB:ASPGLDRAFT_136185"/>
<comment type="subcellular location">
    <subcellularLocation>
        <location evidence="2">Cytoplasm</location>
    </subcellularLocation>
</comment>
<feature type="binding site" evidence="13">
    <location>
        <position position="435"/>
    </location>
    <ligand>
        <name>Zn(2+)</name>
        <dbReference type="ChEBI" id="CHEBI:29105"/>
        <note>catalytic</note>
    </ligand>
</feature>
<reference evidence="15" key="1">
    <citation type="journal article" date="2017" name="Genome Biol.">
        <title>Comparative genomics reveals high biological diversity and specific adaptations in the industrially and medically important fungal genus Aspergillus.</title>
        <authorList>
            <person name="de Vries R.P."/>
            <person name="Riley R."/>
            <person name="Wiebenga A."/>
            <person name="Aguilar-Osorio G."/>
            <person name="Amillis S."/>
            <person name="Uchima C.A."/>
            <person name="Anderluh G."/>
            <person name="Asadollahi M."/>
            <person name="Askin M."/>
            <person name="Barry K."/>
            <person name="Battaglia E."/>
            <person name="Bayram O."/>
            <person name="Benocci T."/>
            <person name="Braus-Stromeyer S.A."/>
            <person name="Caldana C."/>
            <person name="Canovas D."/>
            <person name="Cerqueira G.C."/>
            <person name="Chen F."/>
            <person name="Chen W."/>
            <person name="Choi C."/>
            <person name="Clum A."/>
            <person name="Dos Santos R.A."/>
            <person name="Damasio A.R."/>
            <person name="Diallinas G."/>
            <person name="Emri T."/>
            <person name="Fekete E."/>
            <person name="Flipphi M."/>
            <person name="Freyberg S."/>
            <person name="Gallo A."/>
            <person name="Gournas C."/>
            <person name="Habgood R."/>
            <person name="Hainaut M."/>
            <person name="Harispe M.L."/>
            <person name="Henrissat B."/>
            <person name="Hilden K.S."/>
            <person name="Hope R."/>
            <person name="Hossain A."/>
            <person name="Karabika E."/>
            <person name="Karaffa L."/>
            <person name="Karanyi Z."/>
            <person name="Krasevec N."/>
            <person name="Kuo A."/>
            <person name="Kusch H."/>
            <person name="LaButti K."/>
            <person name="Lagendijk E.L."/>
            <person name="Lapidus A."/>
            <person name="Levasseur A."/>
            <person name="Lindquist E."/>
            <person name="Lipzen A."/>
            <person name="Logrieco A.F."/>
            <person name="MacCabe A."/>
            <person name="Maekelae M.R."/>
            <person name="Malavazi I."/>
            <person name="Melin P."/>
            <person name="Meyer V."/>
            <person name="Mielnichuk N."/>
            <person name="Miskei M."/>
            <person name="Molnar A.P."/>
            <person name="Mule G."/>
            <person name="Ngan C.Y."/>
            <person name="Orejas M."/>
            <person name="Orosz E."/>
            <person name="Ouedraogo J.P."/>
            <person name="Overkamp K.M."/>
            <person name="Park H.-S."/>
            <person name="Perrone G."/>
            <person name="Piumi F."/>
            <person name="Punt P.J."/>
            <person name="Ram A.F."/>
            <person name="Ramon A."/>
            <person name="Rauscher S."/>
            <person name="Record E."/>
            <person name="Riano-Pachon D.M."/>
            <person name="Robert V."/>
            <person name="Roehrig J."/>
            <person name="Ruller R."/>
            <person name="Salamov A."/>
            <person name="Salih N.S."/>
            <person name="Samson R.A."/>
            <person name="Sandor E."/>
            <person name="Sanguinetti M."/>
            <person name="Schuetze T."/>
            <person name="Sepcic K."/>
            <person name="Shelest E."/>
            <person name="Sherlock G."/>
            <person name="Sophianopoulou V."/>
            <person name="Squina F.M."/>
            <person name="Sun H."/>
            <person name="Susca A."/>
            <person name="Todd R.B."/>
            <person name="Tsang A."/>
            <person name="Unkles S.E."/>
            <person name="van de Wiele N."/>
            <person name="van Rossen-Uffink D."/>
            <person name="Oliveira J.V."/>
            <person name="Vesth T.C."/>
            <person name="Visser J."/>
            <person name="Yu J.-H."/>
            <person name="Zhou M."/>
            <person name="Andersen M.R."/>
            <person name="Archer D.B."/>
            <person name="Baker S.E."/>
            <person name="Benoit I."/>
            <person name="Brakhage A.A."/>
            <person name="Braus G.H."/>
            <person name="Fischer R."/>
            <person name="Frisvad J.C."/>
            <person name="Goldman G.H."/>
            <person name="Houbraken J."/>
            <person name="Oakley B."/>
            <person name="Pocsi I."/>
            <person name="Scazzocchio C."/>
            <person name="Seiboth B."/>
            <person name="vanKuyk P.A."/>
            <person name="Wortman J."/>
            <person name="Dyer P.S."/>
            <person name="Grigoriev I.V."/>
        </authorList>
    </citation>
    <scope>NUCLEOTIDE SEQUENCE [LARGE SCALE GENOMIC DNA]</scope>
    <source>
        <strain evidence="15">CBS 516.65</strain>
    </source>
</reference>
<dbReference type="InterPro" id="IPR005317">
    <property type="entry name" value="Dipeptidyl-peptase3"/>
</dbReference>
<dbReference type="STRING" id="1160497.A0A1L9V766"/>
<evidence type="ECO:0000256" key="9">
    <source>
        <dbReference type="ARBA" id="ARBA00022833"/>
    </source>
</evidence>
<dbReference type="Proteomes" id="UP000184300">
    <property type="component" value="Unassembled WGS sequence"/>
</dbReference>
<evidence type="ECO:0000313" key="14">
    <source>
        <dbReference type="EMBL" id="OJJ79755.1"/>
    </source>
</evidence>
<dbReference type="OrthoDB" id="4694525at2759"/>
<evidence type="ECO:0000256" key="5">
    <source>
        <dbReference type="ARBA" id="ARBA00022490"/>
    </source>
</evidence>
<comment type="similarity">
    <text evidence="3 11">Belongs to the peptidase M49 family.</text>
</comment>
<evidence type="ECO:0000256" key="10">
    <source>
        <dbReference type="ARBA" id="ARBA00023049"/>
    </source>
</evidence>
<feature type="binding site" evidence="13">
    <location>
        <position position="494"/>
    </location>
    <ligand>
        <name>Zn(2+)</name>
        <dbReference type="ChEBI" id="CHEBI:29105"/>
        <note>catalytic</note>
    </ligand>
</feature>
<comment type="catalytic activity">
    <reaction evidence="1 11">
        <text>Release of an N-terminal dipeptide from a peptide comprising four or more residues, with broad specificity. Also acts on dipeptidyl 2-naphthylamides.</text>
        <dbReference type="EC" id="3.4.14.4"/>
    </reaction>
</comment>
<evidence type="ECO:0000256" key="12">
    <source>
        <dbReference type="PIRSR" id="PIRSR007828-1"/>
    </source>
</evidence>
<gene>
    <name evidence="14" type="ORF">ASPGLDRAFT_136185</name>
</gene>
<keyword evidence="9 11" id="KW-0862">Zinc</keyword>
<dbReference type="GO" id="GO:0008235">
    <property type="term" value="F:metalloexopeptidase activity"/>
    <property type="evidence" value="ECO:0007669"/>
    <property type="project" value="InterPro"/>
</dbReference>
<dbReference type="GeneID" id="34457700"/>
<feature type="binding site" evidence="13">
    <location>
        <position position="440"/>
    </location>
    <ligand>
        <name>Zn(2+)</name>
        <dbReference type="ChEBI" id="CHEBI:29105"/>
        <note>catalytic</note>
    </ligand>
</feature>
<dbReference type="GO" id="GO:0004177">
    <property type="term" value="F:aminopeptidase activity"/>
    <property type="evidence" value="ECO:0007669"/>
    <property type="project" value="UniProtKB-KW"/>
</dbReference>
<feature type="active site" evidence="12">
    <location>
        <position position="436"/>
    </location>
</feature>
<dbReference type="AlphaFoldDB" id="A0A1L9V766"/>
<dbReference type="GO" id="GO:0008239">
    <property type="term" value="F:dipeptidyl-peptidase activity"/>
    <property type="evidence" value="ECO:0007669"/>
    <property type="project" value="UniProtKB-UniRule"/>
</dbReference>
<protein>
    <recommendedName>
        <fullName evidence="11">Dipeptidyl peptidase 3</fullName>
        <ecNumber evidence="11">3.4.14.4</ecNumber>
    </recommendedName>
    <alternativeName>
        <fullName evidence="11">Dipeptidyl aminopeptidase III</fullName>
    </alternativeName>
    <alternativeName>
        <fullName evidence="11">Dipeptidyl peptidase III</fullName>
    </alternativeName>
</protein>
<dbReference type="Pfam" id="PF03571">
    <property type="entry name" value="Peptidase_M49"/>
    <property type="match status" value="1"/>
</dbReference>
<keyword evidence="7 11" id="KW-0479">Metal-binding</keyword>
<sequence>MLEPQIYQLSVGQAFDGLSDSEKCYAHYMARAAWSGTRIILRQVSPESNDIFDFITALYHAYGGNWEKLATKTQVDSEEVERFLNYAAMFLSNVGNYFGSGDQKILPGISKESLAKLASLSKTASAIFSRVKEPMFAETPSSLGAPGPYTQTAYYLGDECLVSREDVNAISTIMEENAILPENTRLRRYDTGGKPRYEILQASVEEDEYVLRSKHKTSTIGQVRLVKGDYKEELEKVCCYLQEALEYTPNPAQRLMLERIHGSFLTGDLRDYKEGQNFWVTDKAPAVETVMGFVEPYRDPLGVRAEFEGIVGIADTAETSRLHCLADIADSIVCRLPWVKDYGTSKGPFEKEMFEPPDFSSVQSLAYCSSIVFPGINLPNYNDIRQETGYKNIIFSNRMVSESSRARGLHMVDPSEQEAFKRHRFHSYYIWVLLHEILGHGTGRLLSESSPGNFNFDPQNPPLNPLTGKPVESWYRPCQTWTSVFEDLATTVDECRAEIVGAYLIDEPEILGLFGYDENSEVTADDVIYNMYLQLGVDGLRGLENYDPITKKWRQAHSRAHYAMLQHLLRDSDGLYTIHLDRENNRLTVYIDRSQVLQKGKPSLSRILLQLHIYRCTADKENCRRFYEGLSRVDDEALKWREVVISRKDPPLVFCHANTFVDEEEDEVVLREYEPTSRGVIQSWIERDIDDAL</sequence>
<organism evidence="14 15">
    <name type="scientific">Aspergillus glaucus CBS 516.65</name>
    <dbReference type="NCBI Taxonomy" id="1160497"/>
    <lineage>
        <taxon>Eukaryota</taxon>
        <taxon>Fungi</taxon>
        <taxon>Dikarya</taxon>
        <taxon>Ascomycota</taxon>
        <taxon>Pezizomycotina</taxon>
        <taxon>Eurotiomycetes</taxon>
        <taxon>Eurotiomycetidae</taxon>
        <taxon>Eurotiales</taxon>
        <taxon>Aspergillaceae</taxon>
        <taxon>Aspergillus</taxon>
        <taxon>Aspergillus subgen. Aspergillus</taxon>
    </lineage>
</organism>
<evidence type="ECO:0000256" key="7">
    <source>
        <dbReference type="ARBA" id="ARBA00022723"/>
    </source>
</evidence>
<dbReference type="GO" id="GO:0005737">
    <property type="term" value="C:cytoplasm"/>
    <property type="evidence" value="ECO:0007669"/>
    <property type="project" value="UniProtKB-SubCell"/>
</dbReference>
<evidence type="ECO:0000256" key="8">
    <source>
        <dbReference type="ARBA" id="ARBA00022801"/>
    </source>
</evidence>
<evidence type="ECO:0000256" key="1">
    <source>
        <dbReference type="ARBA" id="ARBA00001336"/>
    </source>
</evidence>
<keyword evidence="15" id="KW-1185">Reference proteome</keyword>
<evidence type="ECO:0000256" key="6">
    <source>
        <dbReference type="ARBA" id="ARBA00022670"/>
    </source>
</evidence>
<evidence type="ECO:0000256" key="3">
    <source>
        <dbReference type="ARBA" id="ARBA00010200"/>
    </source>
</evidence>
<dbReference type="PANTHER" id="PTHR23422">
    <property type="entry name" value="DIPEPTIDYL PEPTIDASE III-RELATED"/>
    <property type="match status" value="1"/>
</dbReference>
<dbReference type="GO" id="GO:0046872">
    <property type="term" value="F:metal ion binding"/>
    <property type="evidence" value="ECO:0007669"/>
    <property type="project" value="UniProtKB-KW"/>
</dbReference>
<keyword evidence="10 11" id="KW-0482">Metalloprotease</keyword>